<keyword evidence="13" id="KW-1185">Reference proteome</keyword>
<sequence>MMEGYIFIGLFFLVACFISCVMLILPVFIAPSSHERHKGDSYECGFDKLSSTGERFNVRFYLVGILFIVFDLEIIFLFPWAVTARELGPTAFVSVVVFLAILTVGFVYEFISGALDWR</sequence>
<keyword evidence="10" id="KW-1003">Cell membrane</keyword>
<evidence type="ECO:0000256" key="3">
    <source>
        <dbReference type="ARBA" id="ARBA00022448"/>
    </source>
</evidence>
<feature type="transmembrane region" description="Helical" evidence="10">
    <location>
        <begin position="60"/>
        <end position="81"/>
    </location>
</feature>
<evidence type="ECO:0000313" key="13">
    <source>
        <dbReference type="Proteomes" id="UP000464912"/>
    </source>
</evidence>
<evidence type="ECO:0000256" key="1">
    <source>
        <dbReference type="ARBA" id="ARBA00004141"/>
    </source>
</evidence>
<dbReference type="Pfam" id="PF00507">
    <property type="entry name" value="Oxidored_q4"/>
    <property type="match status" value="1"/>
</dbReference>
<dbReference type="EMBL" id="CP047224">
    <property type="protein sequence ID" value="QHD65567.1"/>
    <property type="molecule type" value="Genomic_DNA"/>
</dbReference>
<dbReference type="InterPro" id="IPR038430">
    <property type="entry name" value="NDAH_ubi_oxred_su3_sf"/>
</dbReference>
<evidence type="ECO:0000313" key="12">
    <source>
        <dbReference type="EMBL" id="QHD65567.1"/>
    </source>
</evidence>
<comment type="catalytic activity">
    <reaction evidence="10 11">
        <text>a quinone + NADH + 5 H(+)(in) = a quinol + NAD(+) + 4 H(+)(out)</text>
        <dbReference type="Rhea" id="RHEA:57888"/>
        <dbReference type="ChEBI" id="CHEBI:15378"/>
        <dbReference type="ChEBI" id="CHEBI:24646"/>
        <dbReference type="ChEBI" id="CHEBI:57540"/>
        <dbReference type="ChEBI" id="CHEBI:57945"/>
        <dbReference type="ChEBI" id="CHEBI:132124"/>
    </reaction>
</comment>
<accession>A0A6P1GAP0</accession>
<dbReference type="GO" id="GO:0030964">
    <property type="term" value="C:NADH dehydrogenase complex"/>
    <property type="evidence" value="ECO:0007669"/>
    <property type="project" value="TreeGrafter"/>
</dbReference>
<keyword evidence="9 10" id="KW-0472">Membrane</keyword>
<dbReference type="GO" id="GO:0008137">
    <property type="term" value="F:NADH dehydrogenase (ubiquinone) activity"/>
    <property type="evidence" value="ECO:0007669"/>
    <property type="project" value="InterPro"/>
</dbReference>
<reference evidence="12 13" key="1">
    <citation type="journal article" date="2020" name="MBio">
        <title>Erratum for Teymournejad et al., 'Isolation and Molecular Analysis of a Novel Neorickettsia Species That Causes Potomac Horse Fever'.</title>
        <authorList>
            <person name="Teymournejad O."/>
            <person name="Lin M."/>
            <person name="Bekebrede H."/>
            <person name="Kamr A."/>
            <person name="Toribio R.E."/>
            <person name="Arroyo L.G."/>
            <person name="Baird J.D."/>
            <person name="Rikihisa Y."/>
        </authorList>
    </citation>
    <scope>NUCLEOTIDE SEQUENCE [LARGE SCALE GENOMIC DNA]</scope>
    <source>
        <strain evidence="12 13">Fin17</strain>
    </source>
</reference>
<dbReference type="EC" id="7.1.1.-" evidence="10"/>
<keyword evidence="4 10" id="KW-0812">Transmembrane</keyword>
<evidence type="ECO:0000256" key="10">
    <source>
        <dbReference type="HAMAP-Rule" id="MF_01394"/>
    </source>
</evidence>
<evidence type="ECO:0000256" key="9">
    <source>
        <dbReference type="ARBA" id="ARBA00023136"/>
    </source>
</evidence>
<comment type="similarity">
    <text evidence="2 10 11">Belongs to the complex I subunit 3 family.</text>
</comment>
<keyword evidence="8 10" id="KW-0830">Ubiquinone</keyword>
<dbReference type="Gene3D" id="1.20.58.1610">
    <property type="entry name" value="NADH:ubiquinone/plastoquinone oxidoreductase, chain 3"/>
    <property type="match status" value="1"/>
</dbReference>
<dbReference type="PANTHER" id="PTHR11058">
    <property type="entry name" value="NADH-UBIQUINONE OXIDOREDUCTASE CHAIN 3"/>
    <property type="match status" value="1"/>
</dbReference>
<keyword evidence="6 10" id="KW-1133">Transmembrane helix</keyword>
<comment type="subcellular location">
    <subcellularLocation>
        <location evidence="10 11">Cell membrane</location>
        <topology evidence="10 11">Multi-pass membrane protein</topology>
    </subcellularLocation>
    <subcellularLocation>
        <location evidence="1">Membrane</location>
        <topology evidence="1">Multi-pass membrane protein</topology>
    </subcellularLocation>
</comment>
<dbReference type="InterPro" id="IPR000440">
    <property type="entry name" value="NADH_UbQ/plastoQ_OxRdtase_su3"/>
</dbReference>
<comment type="function">
    <text evidence="10">NDH-1 shuttles electrons from NADH, via FMN and iron-sulfur (Fe-S) centers, to quinones in the respiratory chain. The immediate electron acceptor for the enzyme in this species is believed to be ubiquinone. Couples the redox reaction to proton translocation (for every two electrons transferred, four hydrogen ions are translocated across the cytoplasmic membrane), and thus conserves the redox energy in a proton gradient.</text>
</comment>
<dbReference type="FunFam" id="1.20.58.1610:FF:000004">
    <property type="entry name" value="NADH-quinone oxidoreductase subunit A"/>
    <property type="match status" value="1"/>
</dbReference>
<evidence type="ECO:0000256" key="2">
    <source>
        <dbReference type="ARBA" id="ARBA00008472"/>
    </source>
</evidence>
<proteinExistence type="inferred from homology"/>
<dbReference type="HAMAP" id="MF_01394">
    <property type="entry name" value="NDH1_NuoA"/>
    <property type="match status" value="1"/>
</dbReference>
<dbReference type="Proteomes" id="UP000464912">
    <property type="component" value="Chromosome"/>
</dbReference>
<gene>
    <name evidence="12" type="primary">ndhC</name>
    <name evidence="10" type="synonym">nuoA</name>
    <name evidence="12" type="ORF">GP480_01705</name>
</gene>
<organism evidence="12 13">
    <name type="scientific">Neorickettsia findlayensis</name>
    <dbReference type="NCBI Taxonomy" id="2686014"/>
    <lineage>
        <taxon>Bacteria</taxon>
        <taxon>Pseudomonadati</taxon>
        <taxon>Pseudomonadota</taxon>
        <taxon>Alphaproteobacteria</taxon>
        <taxon>Rickettsiales</taxon>
        <taxon>Anaplasmataceae</taxon>
        <taxon>Neorickettsia</taxon>
    </lineage>
</organism>
<feature type="transmembrane region" description="Helical" evidence="10">
    <location>
        <begin position="6"/>
        <end position="29"/>
    </location>
</feature>
<evidence type="ECO:0000256" key="4">
    <source>
        <dbReference type="ARBA" id="ARBA00022692"/>
    </source>
</evidence>
<evidence type="ECO:0000256" key="5">
    <source>
        <dbReference type="ARBA" id="ARBA00022967"/>
    </source>
</evidence>
<comment type="subunit">
    <text evidence="10">NDH-1 is composed of 14 different subunits. Subunits NuoA, H, J, K, L, M, N constitute the membrane sector of the complex.</text>
</comment>
<reference evidence="12 13" key="2">
    <citation type="journal article" date="2020" name="MBio">
        <title>Isolation and Molecular Analysis of a Novel Neorickettsia Species That Causes Potomac Horse Fever.</title>
        <authorList>
            <person name="Teymournejad O."/>
            <person name="Lin M."/>
            <person name="Bekebrede H."/>
            <person name="Kamr A."/>
            <person name="Toribio R.E."/>
            <person name="Arroyo L.G."/>
            <person name="Baird J.D."/>
            <person name="Rikihisa Y."/>
        </authorList>
    </citation>
    <scope>NUCLEOTIDE SEQUENCE [LARGE SCALE GENOMIC DNA]</scope>
    <source>
        <strain evidence="12 13">Fin17</strain>
    </source>
</reference>
<dbReference type="KEGG" id="nef:GP480_01705"/>
<protein>
    <recommendedName>
        <fullName evidence="10">NADH-quinone oxidoreductase subunit A</fullName>
        <ecNumber evidence="10">7.1.1.-</ecNumber>
    </recommendedName>
    <alternativeName>
        <fullName evidence="10">NADH dehydrogenase I subunit A</fullName>
    </alternativeName>
    <alternativeName>
        <fullName evidence="10">NDH-1 subunit A</fullName>
    </alternativeName>
    <alternativeName>
        <fullName evidence="10">NUO1</fullName>
    </alternativeName>
</protein>
<dbReference type="InterPro" id="IPR023043">
    <property type="entry name" value="NAD(P)H_OxRDtase_bac/plastid"/>
</dbReference>
<keyword evidence="10 11" id="KW-0874">Quinone</keyword>
<feature type="transmembrane region" description="Helical" evidence="10">
    <location>
        <begin position="87"/>
        <end position="111"/>
    </location>
</feature>
<dbReference type="GO" id="GO:0005886">
    <property type="term" value="C:plasma membrane"/>
    <property type="evidence" value="ECO:0007669"/>
    <property type="project" value="UniProtKB-SubCell"/>
</dbReference>
<dbReference type="GO" id="GO:0048038">
    <property type="term" value="F:quinone binding"/>
    <property type="evidence" value="ECO:0007669"/>
    <property type="project" value="UniProtKB-KW"/>
</dbReference>
<evidence type="ECO:0000256" key="6">
    <source>
        <dbReference type="ARBA" id="ARBA00022989"/>
    </source>
</evidence>
<name>A0A6P1GAP0_9RICK</name>
<dbReference type="PANTHER" id="PTHR11058:SF9">
    <property type="entry name" value="NADH-UBIQUINONE OXIDOREDUCTASE CHAIN 3"/>
    <property type="match status" value="1"/>
</dbReference>
<dbReference type="GO" id="GO:0050136">
    <property type="term" value="F:NADH dehydrogenase (quinone) (non-electrogenic) activity"/>
    <property type="evidence" value="ECO:0007669"/>
    <property type="project" value="UniProtKB-UniRule"/>
</dbReference>
<evidence type="ECO:0000256" key="7">
    <source>
        <dbReference type="ARBA" id="ARBA00023027"/>
    </source>
</evidence>
<keyword evidence="3 10" id="KW-0813">Transport</keyword>
<evidence type="ECO:0000256" key="11">
    <source>
        <dbReference type="RuleBase" id="RU003639"/>
    </source>
</evidence>
<keyword evidence="7 10" id="KW-0520">NAD</keyword>
<evidence type="ECO:0000256" key="8">
    <source>
        <dbReference type="ARBA" id="ARBA00023075"/>
    </source>
</evidence>
<dbReference type="AlphaFoldDB" id="A0A6P1GAP0"/>
<keyword evidence="5 10" id="KW-1278">Translocase</keyword>